<dbReference type="CDD" id="cd10954">
    <property type="entry name" value="CE4_CtAXE_like"/>
    <property type="match status" value="1"/>
</dbReference>
<keyword evidence="7" id="KW-0472">Membrane</keyword>
<dbReference type="Proteomes" id="UP000823886">
    <property type="component" value="Unassembled WGS sequence"/>
</dbReference>
<keyword evidence="7" id="KW-0812">Transmembrane</keyword>
<dbReference type="PROSITE" id="PS51677">
    <property type="entry name" value="NODB"/>
    <property type="match status" value="1"/>
</dbReference>
<evidence type="ECO:0000256" key="7">
    <source>
        <dbReference type="SAM" id="Phobius"/>
    </source>
</evidence>
<evidence type="ECO:0000259" key="8">
    <source>
        <dbReference type="PROSITE" id="PS51677"/>
    </source>
</evidence>
<dbReference type="Gene3D" id="2.10.270.10">
    <property type="entry name" value="Cholin Binding"/>
    <property type="match status" value="1"/>
</dbReference>
<organism evidence="9 10">
    <name type="scientific">Candidatus Blautia merdavium</name>
    <dbReference type="NCBI Taxonomy" id="2838494"/>
    <lineage>
        <taxon>Bacteria</taxon>
        <taxon>Bacillati</taxon>
        <taxon>Bacillota</taxon>
        <taxon>Clostridia</taxon>
        <taxon>Lachnospirales</taxon>
        <taxon>Lachnospiraceae</taxon>
        <taxon>Blautia</taxon>
    </lineage>
</organism>
<keyword evidence="2" id="KW-0677">Repeat</keyword>
<dbReference type="GO" id="GO:0016810">
    <property type="term" value="F:hydrolase activity, acting on carbon-nitrogen (but not peptide) bonds"/>
    <property type="evidence" value="ECO:0007669"/>
    <property type="project" value="InterPro"/>
</dbReference>
<dbReference type="Pfam" id="PF01522">
    <property type="entry name" value="Polysacc_deac_1"/>
    <property type="match status" value="1"/>
</dbReference>
<name>A0A9D2PMF3_9FIRM</name>
<feature type="coiled-coil region" evidence="5">
    <location>
        <begin position="16"/>
        <end position="43"/>
    </location>
</feature>
<dbReference type="AlphaFoldDB" id="A0A9D2PMF3"/>
<dbReference type="InterPro" id="IPR002509">
    <property type="entry name" value="NODB_dom"/>
</dbReference>
<evidence type="ECO:0000256" key="5">
    <source>
        <dbReference type="SAM" id="Coils"/>
    </source>
</evidence>
<evidence type="ECO:0000256" key="2">
    <source>
        <dbReference type="ARBA" id="ARBA00022737"/>
    </source>
</evidence>
<dbReference type="GO" id="GO:0005975">
    <property type="term" value="P:carbohydrate metabolic process"/>
    <property type="evidence" value="ECO:0007669"/>
    <property type="project" value="InterPro"/>
</dbReference>
<keyword evidence="3" id="KW-0378">Hydrolase</keyword>
<evidence type="ECO:0000313" key="10">
    <source>
        <dbReference type="Proteomes" id="UP000823886"/>
    </source>
</evidence>
<protein>
    <submittedName>
        <fullName evidence="9">Polysaccharide deacetylase family protein</fullName>
    </submittedName>
</protein>
<dbReference type="InterPro" id="IPR011330">
    <property type="entry name" value="Glyco_hydro/deAcase_b/a-brl"/>
</dbReference>
<keyword evidence="7" id="KW-1133">Transmembrane helix</keyword>
<gene>
    <name evidence="9" type="ORF">H9753_09070</name>
</gene>
<dbReference type="SUPFAM" id="SSF69360">
    <property type="entry name" value="Cell wall binding repeat"/>
    <property type="match status" value="1"/>
</dbReference>
<comment type="caution">
    <text evidence="9">The sequence shown here is derived from an EMBL/GenBank/DDBJ whole genome shotgun (WGS) entry which is preliminary data.</text>
</comment>
<feature type="domain" description="NodB homology" evidence="8">
    <location>
        <begin position="175"/>
        <end position="348"/>
    </location>
</feature>
<reference evidence="9" key="1">
    <citation type="journal article" date="2021" name="PeerJ">
        <title>Extensive microbial diversity within the chicken gut microbiome revealed by metagenomics and culture.</title>
        <authorList>
            <person name="Gilroy R."/>
            <person name="Ravi A."/>
            <person name="Getino M."/>
            <person name="Pursley I."/>
            <person name="Horton D.L."/>
            <person name="Alikhan N.F."/>
            <person name="Baker D."/>
            <person name="Gharbi K."/>
            <person name="Hall N."/>
            <person name="Watson M."/>
            <person name="Adriaenssens E.M."/>
            <person name="Foster-Nyarko E."/>
            <person name="Jarju S."/>
            <person name="Secka A."/>
            <person name="Antonio M."/>
            <person name="Oren A."/>
            <person name="Chaudhuri R.R."/>
            <person name="La Ragione R."/>
            <person name="Hildebrand F."/>
            <person name="Pallen M.J."/>
        </authorList>
    </citation>
    <scope>NUCLEOTIDE SEQUENCE</scope>
    <source>
        <strain evidence="9">ChiBcec2-3848</strain>
    </source>
</reference>
<evidence type="ECO:0000256" key="1">
    <source>
        <dbReference type="ARBA" id="ARBA00022723"/>
    </source>
</evidence>
<keyword evidence="5" id="KW-0175">Coiled coil</keyword>
<dbReference type="InterPro" id="IPR050248">
    <property type="entry name" value="Polysacc_deacetylase_ArnD"/>
</dbReference>
<feature type="transmembrane region" description="Helical" evidence="7">
    <location>
        <begin position="40"/>
        <end position="62"/>
    </location>
</feature>
<evidence type="ECO:0000256" key="4">
    <source>
        <dbReference type="PROSITE-ProRule" id="PRU00591"/>
    </source>
</evidence>
<dbReference type="Gene3D" id="3.20.20.370">
    <property type="entry name" value="Glycoside hydrolase/deacetylase"/>
    <property type="match status" value="1"/>
</dbReference>
<dbReference type="PANTHER" id="PTHR10587:SF133">
    <property type="entry name" value="CHITIN DEACETYLASE 1-RELATED"/>
    <property type="match status" value="1"/>
</dbReference>
<evidence type="ECO:0000313" key="9">
    <source>
        <dbReference type="EMBL" id="HJC63753.1"/>
    </source>
</evidence>
<dbReference type="PROSITE" id="PS51170">
    <property type="entry name" value="CW"/>
    <property type="match status" value="1"/>
</dbReference>
<dbReference type="EMBL" id="DWVZ01000122">
    <property type="protein sequence ID" value="HJC63753.1"/>
    <property type="molecule type" value="Genomic_DNA"/>
</dbReference>
<dbReference type="InterPro" id="IPR018337">
    <property type="entry name" value="Cell_wall/Cho-bd_repeat"/>
</dbReference>
<keyword evidence="1" id="KW-0479">Metal-binding</keyword>
<dbReference type="PANTHER" id="PTHR10587">
    <property type="entry name" value="GLYCOSYL TRANSFERASE-RELATED"/>
    <property type="match status" value="1"/>
</dbReference>
<dbReference type="GO" id="GO:0016020">
    <property type="term" value="C:membrane"/>
    <property type="evidence" value="ECO:0007669"/>
    <property type="project" value="TreeGrafter"/>
</dbReference>
<dbReference type="SUPFAM" id="SSF88713">
    <property type="entry name" value="Glycoside hydrolase/deacetylase"/>
    <property type="match status" value="1"/>
</dbReference>
<feature type="repeat" description="Cell wall-binding" evidence="4">
    <location>
        <begin position="129"/>
        <end position="148"/>
    </location>
</feature>
<dbReference type="Pfam" id="PF19127">
    <property type="entry name" value="Choline_bind_3"/>
    <property type="match status" value="1"/>
</dbReference>
<dbReference type="GO" id="GO:0046872">
    <property type="term" value="F:metal ion binding"/>
    <property type="evidence" value="ECO:0007669"/>
    <property type="project" value="UniProtKB-KW"/>
</dbReference>
<accession>A0A9D2PMF3</accession>
<proteinExistence type="predicted"/>
<feature type="region of interest" description="Disordered" evidence="6">
    <location>
        <begin position="65"/>
        <end position="84"/>
    </location>
</feature>
<evidence type="ECO:0000256" key="6">
    <source>
        <dbReference type="SAM" id="MobiDB-lite"/>
    </source>
</evidence>
<reference evidence="9" key="2">
    <citation type="submission" date="2021-04" db="EMBL/GenBank/DDBJ databases">
        <authorList>
            <person name="Gilroy R."/>
        </authorList>
    </citation>
    <scope>NUCLEOTIDE SEQUENCE</scope>
    <source>
        <strain evidence="9">ChiBcec2-3848</strain>
    </source>
</reference>
<evidence type="ECO:0000256" key="3">
    <source>
        <dbReference type="ARBA" id="ARBA00022801"/>
    </source>
</evidence>
<sequence>MTPEDLLDDDEEYIRRRQERMRRRRLEKERQQKRRRMMRYAAMAAMLVLVISLAAFGISRLFPDSKESGSSQVTEEVKAETGTQVTTALSQPVMGASDIAKFSEQTTLSGWQSDSSGIWYKNADGTFYQNGWQEIDGNQYYFNENGYVMTGWQIIDGEDCYFDENGKYDSQRVKPMIALTFDDGPGQYTEELLNCLEENNGKATFFMLGQNAEQYPDVVKRMKDMGMELANHTYDHQILTSLSNDQIANEINKTTSIIEKAAGASPTAMRPPGGAYNGTVQSISNLPIIIWSIDTKDWKTKSEEQTYQCVMDNAQDGSVVLMHDIHEWSVKAAIRMIPELTAKGFKLVTVEELAQAKGVTLENGKAYYYFGEGTQQVE</sequence>